<feature type="transmembrane region" description="Helical" evidence="1">
    <location>
        <begin position="114"/>
        <end position="131"/>
    </location>
</feature>
<dbReference type="EMBL" id="MPLS01000001">
    <property type="protein sequence ID" value="ORI98688.1"/>
    <property type="molecule type" value="Genomic_DNA"/>
</dbReference>
<proteinExistence type="predicted"/>
<dbReference type="STRING" id="33968.BMS77_03250"/>
<accession>A0A1X0VG60</accession>
<evidence type="ECO:0008006" key="4">
    <source>
        <dbReference type="Google" id="ProtNLM"/>
    </source>
</evidence>
<evidence type="ECO:0000313" key="3">
    <source>
        <dbReference type="Proteomes" id="UP000192288"/>
    </source>
</evidence>
<reference evidence="2 3" key="1">
    <citation type="journal article" date="2017" name="Front. Microbiol.">
        <title>Genomic Characterization of Dairy Associated Leuconostoc Species and Diversity of Leuconostocs in Undefined Mixed Mesophilic Starter Cultures.</title>
        <authorList>
            <person name="Frantzen C.A."/>
            <person name="Kot W."/>
            <person name="Pedersen T.B."/>
            <person name="Ardo Y.M."/>
            <person name="Broadbent J.R."/>
            <person name="Neve H."/>
            <person name="Hansen L.H."/>
            <person name="Dal Bello F."/>
            <person name="Ostlie H.M."/>
            <person name="Kleppen H.P."/>
            <person name="Vogensen F.K."/>
            <person name="Holo H."/>
        </authorList>
    </citation>
    <scope>NUCLEOTIDE SEQUENCE [LARGE SCALE GENOMIC DNA]</scope>
    <source>
        <strain evidence="2 3">LMGCF08</strain>
    </source>
</reference>
<comment type="caution">
    <text evidence="2">The sequence shown here is derived from an EMBL/GenBank/DDBJ whole genome shotgun (WGS) entry which is preliminary data.</text>
</comment>
<dbReference type="AlphaFoldDB" id="A0A1X0VG60"/>
<protein>
    <recommendedName>
        <fullName evidence="4">YibE/F family protein</fullName>
    </recommendedName>
</protein>
<feature type="transmembrane region" description="Helical" evidence="1">
    <location>
        <begin position="328"/>
        <end position="353"/>
    </location>
</feature>
<dbReference type="eggNOG" id="COG5438">
    <property type="taxonomic scope" value="Bacteria"/>
</dbReference>
<keyword evidence="1" id="KW-0472">Membrane</keyword>
<feature type="transmembrane region" description="Helical" evidence="1">
    <location>
        <begin position="282"/>
        <end position="308"/>
    </location>
</feature>
<keyword evidence="1" id="KW-1133">Transmembrane helix</keyword>
<sequence length="361" mass="40247">MIFFQKTKKYWFVLGALVLTWVLLRHDAIIYQQPVGQVVHETARLTQKTTDEHGNTDKIYSQRLTIKLLNRNKTVTLSNQYADSQTVTHRYHVGDQLLLDGTGKLRILSLKRDATIGVLLVLLVSLLLLYVKWRATSWLLSSLIINIILFVLALVIDINVKNANVLLIFVILSVLVAFSSLALVLGRTLQMVVTLASTLLATLLAMILMLVSLKVTANEGVHFETMSYVTQVPTTLFIAQTIIGVLGAVMDESADIVAALFGMRREKIAHHFKDYWHAGMNVGRDIMGTLVNVLFMIFIAETMPMVFLMLRNGNNWPYILDQIMNLGILQTVVSGIGIVIAVPVTSALVALIVKHQQVVKS</sequence>
<keyword evidence="1" id="KW-0812">Transmembrane</keyword>
<evidence type="ECO:0000313" key="2">
    <source>
        <dbReference type="EMBL" id="ORI98688.1"/>
    </source>
</evidence>
<feature type="transmembrane region" description="Helical" evidence="1">
    <location>
        <begin position="138"/>
        <end position="160"/>
    </location>
</feature>
<feature type="transmembrane region" description="Helical" evidence="1">
    <location>
        <begin position="237"/>
        <end position="261"/>
    </location>
</feature>
<dbReference type="RefSeq" id="WP_084058154.1">
    <property type="nucleotide sequence ID" value="NZ_MPLS01000001.1"/>
</dbReference>
<evidence type="ECO:0000256" key="1">
    <source>
        <dbReference type="SAM" id="Phobius"/>
    </source>
</evidence>
<dbReference type="PANTHER" id="PTHR41771:SF1">
    <property type="entry name" value="MEMBRANE PROTEIN"/>
    <property type="match status" value="1"/>
</dbReference>
<name>A0A1X0VG60_LEUPS</name>
<feature type="transmembrane region" description="Helical" evidence="1">
    <location>
        <begin position="192"/>
        <end position="217"/>
    </location>
</feature>
<organism evidence="2 3">
    <name type="scientific">Leuconostoc pseudomesenteroides</name>
    <dbReference type="NCBI Taxonomy" id="33968"/>
    <lineage>
        <taxon>Bacteria</taxon>
        <taxon>Bacillati</taxon>
        <taxon>Bacillota</taxon>
        <taxon>Bacilli</taxon>
        <taxon>Lactobacillales</taxon>
        <taxon>Lactobacillaceae</taxon>
        <taxon>Leuconostoc</taxon>
    </lineage>
</organism>
<gene>
    <name evidence="2" type="ORF">BMR96_00075</name>
</gene>
<dbReference type="PANTHER" id="PTHR41771">
    <property type="entry name" value="MEMBRANE PROTEIN-RELATED"/>
    <property type="match status" value="1"/>
</dbReference>
<dbReference type="InterPro" id="IPR012507">
    <property type="entry name" value="YibE_F"/>
</dbReference>
<dbReference type="Proteomes" id="UP000192288">
    <property type="component" value="Unassembled WGS sequence"/>
</dbReference>
<feature type="transmembrane region" description="Helical" evidence="1">
    <location>
        <begin position="166"/>
        <end position="185"/>
    </location>
</feature>
<dbReference type="Pfam" id="PF07907">
    <property type="entry name" value="YibE_F"/>
    <property type="match status" value="1"/>
</dbReference>